<dbReference type="OrthoDB" id="5289857at2"/>
<gene>
    <name evidence="4" type="ORF">BN10_740019</name>
</gene>
<evidence type="ECO:0000313" key="5">
    <source>
        <dbReference type="Proteomes" id="UP000013167"/>
    </source>
</evidence>
<dbReference type="eggNOG" id="COG0473">
    <property type="taxonomic scope" value="Bacteria"/>
</dbReference>
<dbReference type="HOGENOM" id="CLU_031953_0_1_11"/>
<dbReference type="GO" id="GO:0004449">
    <property type="term" value="F:isocitrate dehydrogenase (NAD+) activity"/>
    <property type="evidence" value="ECO:0007669"/>
    <property type="project" value="TreeGrafter"/>
</dbReference>
<dbReference type="SMART" id="SM01329">
    <property type="entry name" value="Iso_dh"/>
    <property type="match status" value="1"/>
</dbReference>
<comment type="caution">
    <text evidence="4">The sequence shown here is derived from an EMBL/GenBank/DDBJ whole genome shotgun (WGS) entry which is preliminary data.</text>
</comment>
<evidence type="ECO:0000259" key="3">
    <source>
        <dbReference type="SMART" id="SM01329"/>
    </source>
</evidence>
<dbReference type="STRING" id="1193181.BN10_740019"/>
<name>N0E295_9MICO</name>
<accession>N0E295</accession>
<dbReference type="RefSeq" id="WP_010850843.1">
    <property type="nucleotide sequence ID" value="NZ_HF570956.1"/>
</dbReference>
<dbReference type="SUPFAM" id="SSF53659">
    <property type="entry name" value="Isocitrate/Isopropylmalate dehydrogenase-like"/>
    <property type="match status" value="1"/>
</dbReference>
<evidence type="ECO:0000256" key="1">
    <source>
        <dbReference type="ARBA" id="ARBA00007769"/>
    </source>
</evidence>
<dbReference type="AlphaFoldDB" id="N0E295"/>
<dbReference type="Proteomes" id="UP000013167">
    <property type="component" value="Unassembled WGS sequence"/>
</dbReference>
<dbReference type="GO" id="GO:0006102">
    <property type="term" value="P:isocitrate metabolic process"/>
    <property type="evidence" value="ECO:0007669"/>
    <property type="project" value="TreeGrafter"/>
</dbReference>
<proteinExistence type="inferred from homology"/>
<sequence length="345" mass="36927">MIPSVVPTESDTLIRPVRLLALGGDGVGPEVMEPTLRLLQRESALCIDEAFAGHDAFRQTGTTIDASTLTQARTVDGVLFGCSATPSPPPADYQSPILLLRRELGLVANIRACRDPSGDVIDVVMVRDCIEGLYSEVERPIDNGYLAEYRVTRDVTTRIAAVAADIARNRHGIVTVVHKANVLRHADGLFRSAAIAELDRKGIRHDEALADAAGYHLVLKPRRYDVMMMTSHVGDILSDVGAAIAGGLGLVPSLTLGSGPPLAEPIHGSAPDISGTGLADPVAMMLSAAMLLDSLGRRVFAKHLREAVRGHLQERTRGKPLRTLTVYDDVARRLDASLEMASTPS</sequence>
<keyword evidence="5" id="KW-1185">Reference proteome</keyword>
<organism evidence="4 5">
    <name type="scientific">Phycicoccus elongatus Lp2</name>
    <dbReference type="NCBI Taxonomy" id="1193181"/>
    <lineage>
        <taxon>Bacteria</taxon>
        <taxon>Bacillati</taxon>
        <taxon>Actinomycetota</taxon>
        <taxon>Actinomycetes</taxon>
        <taxon>Micrococcales</taxon>
        <taxon>Intrasporangiaceae</taxon>
        <taxon>Phycicoccus</taxon>
    </lineage>
</organism>
<feature type="domain" description="Isopropylmalate dehydrogenase-like" evidence="3">
    <location>
        <begin position="18"/>
        <end position="330"/>
    </location>
</feature>
<keyword evidence="2" id="KW-0560">Oxidoreductase</keyword>
<dbReference type="PANTHER" id="PTHR11835">
    <property type="entry name" value="DECARBOXYLATING DEHYDROGENASES-ISOCITRATE, ISOPROPYLMALATE, TARTRATE"/>
    <property type="match status" value="1"/>
</dbReference>
<evidence type="ECO:0000313" key="4">
    <source>
        <dbReference type="EMBL" id="CCH71007.1"/>
    </source>
</evidence>
<dbReference type="InterPro" id="IPR024084">
    <property type="entry name" value="IsoPropMal-DH-like_dom"/>
</dbReference>
<evidence type="ECO:0000256" key="2">
    <source>
        <dbReference type="ARBA" id="ARBA00023002"/>
    </source>
</evidence>
<dbReference type="EMBL" id="CAIZ01000146">
    <property type="protein sequence ID" value="CCH71007.1"/>
    <property type="molecule type" value="Genomic_DNA"/>
</dbReference>
<dbReference type="Gene3D" id="3.40.718.10">
    <property type="entry name" value="Isopropylmalate Dehydrogenase"/>
    <property type="match status" value="1"/>
</dbReference>
<dbReference type="PANTHER" id="PTHR11835:SF34">
    <property type="entry name" value="ISOCITRATE DEHYDROGENASE [NAD] SUBUNIT ALPHA, MITOCHONDRIAL"/>
    <property type="match status" value="1"/>
</dbReference>
<dbReference type="GO" id="GO:0006099">
    <property type="term" value="P:tricarboxylic acid cycle"/>
    <property type="evidence" value="ECO:0007669"/>
    <property type="project" value="TreeGrafter"/>
</dbReference>
<reference evidence="4 5" key="1">
    <citation type="journal article" date="2013" name="ISME J.">
        <title>A metabolic model for members of the genus Tetrasphaera involved in enhanced biological phosphorus removal.</title>
        <authorList>
            <person name="Kristiansen R."/>
            <person name="Nguyen H.T.T."/>
            <person name="Saunders A.M."/>
            <person name="Nielsen J.L."/>
            <person name="Wimmer R."/>
            <person name="Le V.Q."/>
            <person name="McIlroy S.J."/>
            <person name="Petrovski S."/>
            <person name="Seviour R.J."/>
            <person name="Calteau A."/>
            <person name="Nielsen K.L."/>
            <person name="Nielsen P.H."/>
        </authorList>
    </citation>
    <scope>NUCLEOTIDE SEQUENCE [LARGE SCALE GENOMIC DNA]</scope>
    <source>
        <strain evidence="4 5">Lp2</strain>
    </source>
</reference>
<dbReference type="Pfam" id="PF00180">
    <property type="entry name" value="Iso_dh"/>
    <property type="match status" value="1"/>
</dbReference>
<protein>
    <submittedName>
        <fullName evidence="4">Isopropylmalate dehydrogenase</fullName>
    </submittedName>
</protein>
<comment type="similarity">
    <text evidence="1">Belongs to the isocitrate and isopropylmalate dehydrogenases family.</text>
</comment>